<evidence type="ECO:0000313" key="1">
    <source>
        <dbReference type="EMBL" id="MBM9476974.1"/>
    </source>
</evidence>
<gene>
    <name evidence="1" type="ORF">JL107_10995</name>
</gene>
<keyword evidence="2" id="KW-1185">Reference proteome</keyword>
<dbReference type="AlphaFoldDB" id="A0A938YPG6"/>
<proteinExistence type="predicted"/>
<protein>
    <submittedName>
        <fullName evidence="1">Uncharacterized protein</fullName>
    </submittedName>
</protein>
<comment type="caution">
    <text evidence="1">The sequence shown here is derived from an EMBL/GenBank/DDBJ whole genome shotgun (WGS) entry which is preliminary data.</text>
</comment>
<dbReference type="Proteomes" id="UP000663801">
    <property type="component" value="Unassembled WGS sequence"/>
</dbReference>
<evidence type="ECO:0000313" key="2">
    <source>
        <dbReference type="Proteomes" id="UP000663801"/>
    </source>
</evidence>
<dbReference type="EMBL" id="JAERWL010000009">
    <property type="protein sequence ID" value="MBM9476974.1"/>
    <property type="molecule type" value="Genomic_DNA"/>
</dbReference>
<dbReference type="RefSeq" id="WP_205257086.1">
    <property type="nucleotide sequence ID" value="NZ_BAAAPV010000001.1"/>
</dbReference>
<reference evidence="1" key="1">
    <citation type="submission" date="2021-01" db="EMBL/GenBank/DDBJ databases">
        <title>KCTC 19127 draft genome.</title>
        <authorList>
            <person name="An D."/>
        </authorList>
    </citation>
    <scope>NUCLEOTIDE SEQUENCE</scope>
    <source>
        <strain evidence="1">KCTC 19127</strain>
    </source>
</reference>
<name>A0A938YPG6_9ACTN</name>
<sequence>MARRPRGATFAEIVRQVREAPAAVVVPVPLLRGPDGRAYFAIEEEEIDPDRALALVAAGALVAWDYCGGLGHGPCSPLDWFDARDRARMVAAGPPLLRDADAGRGHLVELCAPDGQALVLAMLDVRWGDLMYRR</sequence>
<accession>A0A938YPG6</accession>
<organism evidence="1 2">
    <name type="scientific">Nakamurella flavida</name>
    <dbReference type="NCBI Taxonomy" id="363630"/>
    <lineage>
        <taxon>Bacteria</taxon>
        <taxon>Bacillati</taxon>
        <taxon>Actinomycetota</taxon>
        <taxon>Actinomycetes</taxon>
        <taxon>Nakamurellales</taxon>
        <taxon>Nakamurellaceae</taxon>
        <taxon>Nakamurella</taxon>
    </lineage>
</organism>